<gene>
    <name evidence="1" type="ORF">F383_19082</name>
</gene>
<reference evidence="2" key="1">
    <citation type="submission" date="2014-09" db="EMBL/GenBank/DDBJ databases">
        <authorList>
            <person name="Mudge J."/>
            <person name="Ramaraj T."/>
            <person name="Lindquist I.E."/>
            <person name="Bharti A.K."/>
            <person name="Sundararajan A."/>
            <person name="Cameron C.T."/>
            <person name="Woodward J.E."/>
            <person name="May G.D."/>
            <person name="Brubaker C."/>
            <person name="Broadhvest J."/>
            <person name="Wilkins T.A."/>
        </authorList>
    </citation>
    <scope>NUCLEOTIDE SEQUENCE</scope>
    <source>
        <strain evidence="2">cv. AKA8401</strain>
    </source>
</reference>
<name>A0A0B0MC18_GOSAR</name>
<protein>
    <submittedName>
        <fullName evidence="1">Uncharacterized protein</fullName>
    </submittedName>
</protein>
<comment type="caution">
    <text evidence="1">The sequence shown here is derived from an EMBL/GenBank/DDBJ whole genome shotgun (WGS) entry which is preliminary data.</text>
</comment>
<sequence>MSHCVNSRCSIFSDPRPHREYSVVFKTLRLYILSLIAKKFFEIFQNVIFIFEGISILHSFL</sequence>
<dbReference type="Proteomes" id="UP000032142">
    <property type="component" value="Unassembled WGS sequence"/>
</dbReference>
<dbReference type="AlphaFoldDB" id="A0A0B0MC18"/>
<evidence type="ECO:0000313" key="1">
    <source>
        <dbReference type="EMBL" id="KHF99702.1"/>
    </source>
</evidence>
<keyword evidence="2" id="KW-1185">Reference proteome</keyword>
<organism evidence="1 2">
    <name type="scientific">Gossypium arboreum</name>
    <name type="common">Tree cotton</name>
    <name type="synonym">Gossypium nanking</name>
    <dbReference type="NCBI Taxonomy" id="29729"/>
    <lineage>
        <taxon>Eukaryota</taxon>
        <taxon>Viridiplantae</taxon>
        <taxon>Streptophyta</taxon>
        <taxon>Embryophyta</taxon>
        <taxon>Tracheophyta</taxon>
        <taxon>Spermatophyta</taxon>
        <taxon>Magnoliopsida</taxon>
        <taxon>eudicotyledons</taxon>
        <taxon>Gunneridae</taxon>
        <taxon>Pentapetalae</taxon>
        <taxon>rosids</taxon>
        <taxon>malvids</taxon>
        <taxon>Malvales</taxon>
        <taxon>Malvaceae</taxon>
        <taxon>Malvoideae</taxon>
        <taxon>Gossypium</taxon>
    </lineage>
</organism>
<dbReference type="EMBL" id="JRRC01090681">
    <property type="protein sequence ID" value="KHF99702.1"/>
    <property type="molecule type" value="Genomic_DNA"/>
</dbReference>
<evidence type="ECO:0000313" key="2">
    <source>
        <dbReference type="Proteomes" id="UP000032142"/>
    </source>
</evidence>
<proteinExistence type="predicted"/>
<accession>A0A0B0MC18</accession>